<evidence type="ECO:0000313" key="2">
    <source>
        <dbReference type="EMBL" id="TGZ71408.1"/>
    </source>
</evidence>
<dbReference type="SUPFAM" id="SSF56019">
    <property type="entry name" value="The spindle assembly checkpoint protein mad2"/>
    <property type="match status" value="1"/>
</dbReference>
<dbReference type="AlphaFoldDB" id="A0A4S2MB14"/>
<organism evidence="2 3">
    <name type="scientific">Opisthorchis felineus</name>
    <dbReference type="NCBI Taxonomy" id="147828"/>
    <lineage>
        <taxon>Eukaryota</taxon>
        <taxon>Metazoa</taxon>
        <taxon>Spiralia</taxon>
        <taxon>Lophotrochozoa</taxon>
        <taxon>Platyhelminthes</taxon>
        <taxon>Trematoda</taxon>
        <taxon>Digenea</taxon>
        <taxon>Opisthorchiida</taxon>
        <taxon>Opisthorchiata</taxon>
        <taxon>Opisthorchiidae</taxon>
        <taxon>Opisthorchis</taxon>
    </lineage>
</organism>
<protein>
    <recommendedName>
        <fullName evidence="1">HORMA domain-containing protein</fullName>
    </recommendedName>
</protein>
<keyword evidence="3" id="KW-1185">Reference proteome</keyword>
<dbReference type="GO" id="GO:0016035">
    <property type="term" value="C:zeta DNA polymerase complex"/>
    <property type="evidence" value="ECO:0007669"/>
    <property type="project" value="TreeGrafter"/>
</dbReference>
<dbReference type="InterPro" id="IPR036570">
    <property type="entry name" value="HORMA_dom_sf"/>
</dbReference>
<dbReference type="Gene3D" id="3.30.900.10">
    <property type="entry name" value="HORMA domain"/>
    <property type="match status" value="1"/>
</dbReference>
<gene>
    <name evidence="2" type="ORF">CRM22_002669</name>
</gene>
<dbReference type="OrthoDB" id="6257449at2759"/>
<comment type="caution">
    <text evidence="2">The sequence shown here is derived from an EMBL/GenBank/DDBJ whole genome shotgun (WGS) entry which is preliminary data.</text>
</comment>
<feature type="domain" description="HORMA" evidence="1">
    <location>
        <begin position="15"/>
        <end position="159"/>
    </location>
</feature>
<dbReference type="EMBL" id="SJOL01004646">
    <property type="protein sequence ID" value="TGZ71408.1"/>
    <property type="molecule type" value="Genomic_DNA"/>
</dbReference>
<accession>A0A4S2MB14</accession>
<evidence type="ECO:0000259" key="1">
    <source>
        <dbReference type="PROSITE" id="PS50815"/>
    </source>
</evidence>
<dbReference type="InterPro" id="IPR003511">
    <property type="entry name" value="HORMA_dom"/>
</dbReference>
<reference evidence="2 3" key="1">
    <citation type="journal article" date="2019" name="BMC Genomics">
        <title>New insights from Opisthorchis felineus genome: update on genomics of the epidemiologically important liver flukes.</title>
        <authorList>
            <person name="Ershov N.I."/>
            <person name="Mordvinov V.A."/>
            <person name="Prokhortchouk E.B."/>
            <person name="Pakharukova M.Y."/>
            <person name="Gunbin K.V."/>
            <person name="Ustyantsev K."/>
            <person name="Genaev M.A."/>
            <person name="Blinov A.G."/>
            <person name="Mazur A."/>
            <person name="Boulygina E."/>
            <person name="Tsygankova S."/>
            <person name="Khrameeva E."/>
            <person name="Chekanov N."/>
            <person name="Fan G."/>
            <person name="Xiao A."/>
            <person name="Zhang H."/>
            <person name="Xu X."/>
            <person name="Yang H."/>
            <person name="Solovyev V."/>
            <person name="Lee S.M."/>
            <person name="Liu X."/>
            <person name="Afonnikov D.A."/>
            <person name="Skryabin K.G."/>
        </authorList>
    </citation>
    <scope>NUCLEOTIDE SEQUENCE [LARGE SCALE GENOMIC DNA]</scope>
    <source>
        <strain evidence="2">AK-0245</strain>
        <tissue evidence="2">Whole organism</tissue>
    </source>
</reference>
<dbReference type="PROSITE" id="PS50815">
    <property type="entry name" value="HORMA"/>
    <property type="match status" value="1"/>
</dbReference>
<dbReference type="Proteomes" id="UP000308267">
    <property type="component" value="Unassembled WGS sequence"/>
</dbReference>
<dbReference type="PANTHER" id="PTHR11842">
    <property type="entry name" value="MITOTIC SPINDLE ASSEMBLY CHECKPOINT PROTEIN MAD2"/>
    <property type="match status" value="1"/>
</dbReference>
<dbReference type="STRING" id="147828.A0A4S2MB14"/>
<proteinExistence type="predicted"/>
<dbReference type="PANTHER" id="PTHR11842:SF10">
    <property type="entry name" value="MITOTIC SPINDLE ASSEMBLY CHECKPOINT PROTEIN MAD2B"/>
    <property type="match status" value="1"/>
</dbReference>
<sequence>MFSFRTMLLPKPILTSVCDPLCDFVESAIHLYLYQRGVYPRCSFSDFSIFGIQIQFCNNPDVKKYIFDCVESLRPRLPLIREIRILLKAPDPCATGASEYLESLALRFERIDEALARKDMLLLQLQEHFATALIRLNLLECTYPPIDVEERWVDEHAFR</sequence>
<evidence type="ECO:0000313" key="3">
    <source>
        <dbReference type="Proteomes" id="UP000308267"/>
    </source>
</evidence>
<name>A0A4S2MB14_OPIFE</name>
<dbReference type="InterPro" id="IPR045091">
    <property type="entry name" value="Mad2-like"/>
</dbReference>